<evidence type="ECO:0000313" key="3">
    <source>
        <dbReference type="RefSeq" id="XP_005109301.1"/>
    </source>
</evidence>
<evidence type="ECO:0000313" key="2">
    <source>
        <dbReference type="Proteomes" id="UP000694888"/>
    </source>
</evidence>
<accession>A0ABM0K5M7</accession>
<gene>
    <name evidence="3" type="primary">LOC101847530</name>
</gene>
<dbReference type="Proteomes" id="UP000694888">
    <property type="component" value="Unplaced"/>
</dbReference>
<dbReference type="RefSeq" id="XP_005109301.1">
    <property type="nucleotide sequence ID" value="XM_005109244.3"/>
</dbReference>
<organism evidence="2 3">
    <name type="scientific">Aplysia californica</name>
    <name type="common">California sea hare</name>
    <dbReference type="NCBI Taxonomy" id="6500"/>
    <lineage>
        <taxon>Eukaryota</taxon>
        <taxon>Metazoa</taxon>
        <taxon>Spiralia</taxon>
        <taxon>Lophotrochozoa</taxon>
        <taxon>Mollusca</taxon>
        <taxon>Gastropoda</taxon>
        <taxon>Heterobranchia</taxon>
        <taxon>Euthyneura</taxon>
        <taxon>Tectipleura</taxon>
        <taxon>Aplysiida</taxon>
        <taxon>Aplysioidea</taxon>
        <taxon>Aplysiidae</taxon>
        <taxon>Aplysia</taxon>
    </lineage>
</organism>
<sequence length="505" mass="56647">MFEDAAFSSTRPVELNIKILTMQGNHSLHVFGSKVASDVDTNASNVVQLLKQELSACQADNKKLTDQLNCLISLIKRSWTGDRHATIHLSNIVGLEPPKQGMKNDGTIARPNSQVQTKTKNECHWERFALKLLERDYQAVQAEIKECQQRYLENRQLYMEAVLQDHQQSMSRIPLHRNTDSALAMEDVDSKIIRHNKALQRMGVSKSRNPRAQSAVTRRKPSLEETVDQMEISLRELVGDTPSSNHFVTAQAPRTITPCSHSLRRPMSSTIPGRLPNTYNDPTRYTQNNLFGLGESDPVKKPRPVSASSLRDGDNIRSRPRSGNRAKPNGQPAFITQRNERPLKYETTRPVSSKPRSAKQRRNSDGVPVKRVQIDKRPVLISQTDVIHASSGWQGQAGQDSEDSSSPQRGQDSPHKNGGRYSPHDDGPNYDHDGFDSEGADFENLHSKPPMAVRVKSASVRRPAFIDEFANDEQAMKDMENDFKKTALSLQKKLGINDTGIVSYD</sequence>
<feature type="compositionally biased region" description="Polar residues" evidence="1">
    <location>
        <begin position="381"/>
        <end position="411"/>
    </location>
</feature>
<reference evidence="3" key="1">
    <citation type="submission" date="2025-08" db="UniProtKB">
        <authorList>
            <consortium name="RefSeq"/>
        </authorList>
    </citation>
    <scope>IDENTIFICATION</scope>
</reference>
<protein>
    <submittedName>
        <fullName evidence="3">Uncharacterized protein LOC101847530 isoform X1</fullName>
    </submittedName>
</protein>
<feature type="compositionally biased region" description="Polar residues" evidence="1">
    <location>
        <begin position="206"/>
        <end position="216"/>
    </location>
</feature>
<name>A0ABM0K5M7_APLCA</name>
<feature type="compositionally biased region" description="Basic and acidic residues" evidence="1">
    <location>
        <begin position="338"/>
        <end position="347"/>
    </location>
</feature>
<feature type="region of interest" description="Disordered" evidence="1">
    <location>
        <begin position="257"/>
        <end position="448"/>
    </location>
</feature>
<proteinExistence type="predicted"/>
<keyword evidence="2" id="KW-1185">Reference proteome</keyword>
<feature type="compositionally biased region" description="Basic and acidic residues" evidence="1">
    <location>
        <begin position="422"/>
        <end position="435"/>
    </location>
</feature>
<evidence type="ECO:0000256" key="1">
    <source>
        <dbReference type="SAM" id="MobiDB-lite"/>
    </source>
</evidence>
<dbReference type="GeneID" id="101847530"/>
<feature type="region of interest" description="Disordered" evidence="1">
    <location>
        <begin position="201"/>
        <end position="224"/>
    </location>
</feature>
<feature type="compositionally biased region" description="Polar residues" evidence="1">
    <location>
        <begin position="267"/>
        <end position="290"/>
    </location>
</feature>